<dbReference type="RefSeq" id="WP_206596202.1">
    <property type="nucleotide sequence ID" value="NZ_JAFKCS010000040.1"/>
</dbReference>
<name>A0ABS3D0B6_9ALTE</name>
<sequence>MAQVAVGVAGAVAGFFIGGPAGAFYGFSAGMALGGMLFSKTKPIRQTLGQIANQTAKEGDPRVIVWGRVRPIGGNIIHCQAPVKRWVKTSSSGGGKGGSKKKQETKTEHVYRTYAIGVCEGPITAFSRIWRNNKLVYDARGTAWGAANNHVFLKTFRLYLGSWDQMPDPTLQSIWGAVNVPAYRGTAYMVSIDEDLTELGGSVPQWLFEVERAEGNFFTSKPYAAQEELAVDGGSAVARLRDPHYENEEIESLDGSVAVEGLRFRVQKFEEEVVESLDGDADVQGLVVRQITFEYEETESLDGSVAAQGLVVRIQKIVYQDPSEYEALDGSISVQGLVHETA</sequence>
<keyword evidence="2" id="KW-1185">Reference proteome</keyword>
<dbReference type="Proteomes" id="UP000663992">
    <property type="component" value="Unassembled WGS sequence"/>
</dbReference>
<evidence type="ECO:0000313" key="2">
    <source>
        <dbReference type="Proteomes" id="UP000663992"/>
    </source>
</evidence>
<comment type="caution">
    <text evidence="1">The sequence shown here is derived from an EMBL/GenBank/DDBJ whole genome shotgun (WGS) entry which is preliminary data.</text>
</comment>
<reference evidence="1 2" key="1">
    <citation type="submission" date="2021-03" db="EMBL/GenBank/DDBJ databases">
        <title>novel species isolated from a fishpond in China.</title>
        <authorList>
            <person name="Lu H."/>
            <person name="Cai Z."/>
        </authorList>
    </citation>
    <scope>NUCLEOTIDE SEQUENCE [LARGE SCALE GENOMIC DNA]</scope>
    <source>
        <strain evidence="1 2">Y57</strain>
    </source>
</reference>
<evidence type="ECO:0008006" key="3">
    <source>
        <dbReference type="Google" id="ProtNLM"/>
    </source>
</evidence>
<accession>A0ABS3D0B6</accession>
<dbReference type="EMBL" id="JAFKCS010000040">
    <property type="protein sequence ID" value="MBN7822255.1"/>
    <property type="molecule type" value="Genomic_DNA"/>
</dbReference>
<gene>
    <name evidence="1" type="ORF">J0A65_20485</name>
</gene>
<evidence type="ECO:0000313" key="1">
    <source>
        <dbReference type="EMBL" id="MBN7822255.1"/>
    </source>
</evidence>
<organism evidence="1 2">
    <name type="scientific">Bowmanella yangjiangensis</name>
    <dbReference type="NCBI Taxonomy" id="2811230"/>
    <lineage>
        <taxon>Bacteria</taxon>
        <taxon>Pseudomonadati</taxon>
        <taxon>Pseudomonadota</taxon>
        <taxon>Gammaproteobacteria</taxon>
        <taxon>Alteromonadales</taxon>
        <taxon>Alteromonadaceae</taxon>
        <taxon>Bowmanella</taxon>
    </lineage>
</organism>
<proteinExistence type="predicted"/>
<protein>
    <recommendedName>
        <fullName evidence="3">Tip attachment protein J domain-containing protein</fullName>
    </recommendedName>
</protein>